<dbReference type="Gene3D" id="1.10.510.10">
    <property type="entry name" value="Transferase(Phosphotransferase) domain 1"/>
    <property type="match status" value="1"/>
</dbReference>
<organism evidence="2 3">
    <name type="scientific">Aduncisulcus paluster</name>
    <dbReference type="NCBI Taxonomy" id="2918883"/>
    <lineage>
        <taxon>Eukaryota</taxon>
        <taxon>Metamonada</taxon>
        <taxon>Carpediemonas-like organisms</taxon>
        <taxon>Aduncisulcus</taxon>
    </lineage>
</organism>
<dbReference type="Gene3D" id="3.30.200.20">
    <property type="entry name" value="Phosphorylase Kinase, domain 1"/>
    <property type="match status" value="1"/>
</dbReference>
<dbReference type="Pfam" id="PF00069">
    <property type="entry name" value="Pkinase"/>
    <property type="match status" value="1"/>
</dbReference>
<dbReference type="InterPro" id="IPR011009">
    <property type="entry name" value="Kinase-like_dom_sf"/>
</dbReference>
<protein>
    <recommendedName>
        <fullName evidence="1">Protein kinase domain-containing protein</fullName>
    </recommendedName>
</protein>
<dbReference type="InterPro" id="IPR000719">
    <property type="entry name" value="Prot_kinase_dom"/>
</dbReference>
<evidence type="ECO:0000313" key="2">
    <source>
        <dbReference type="EMBL" id="GKT25003.1"/>
    </source>
</evidence>
<name>A0ABQ5K132_9EUKA</name>
<dbReference type="PANTHER" id="PTHR13902">
    <property type="entry name" value="SERINE/THREONINE-PROTEIN KINASE WNK WITH NO LYSINE -RELATED"/>
    <property type="match status" value="1"/>
</dbReference>
<gene>
    <name evidence="2" type="ORF">ADUPG1_012907</name>
</gene>
<evidence type="ECO:0000313" key="3">
    <source>
        <dbReference type="Proteomes" id="UP001057375"/>
    </source>
</evidence>
<sequence>MPHILCGARYSKYIDDQPPATIHSMDHSRFARISPFILSEKSIYSKVFKAIDHETGNIVAWNELDISSFKPEEVDSIMKEMELLCSESHERMVNVISFWTETDDKTLIFITEIENDAKYISLHEFVCNTVKTEHLIPVFLVEKICKQLLEGVEHLRSMSSLFITNLHYEFCYLNKSSKNLKIRYFGLISHLIRCHIDGPLTSSVGPLGFKIPKTLSGDSEIKTFFDYCKAILSPSIVGKMLKDPILSGCCRDPCHVVEPVCGISPS</sequence>
<dbReference type="InterPro" id="IPR050588">
    <property type="entry name" value="WNK_Ser-Thr_kinase"/>
</dbReference>
<accession>A0ABQ5K132</accession>
<dbReference type="Proteomes" id="UP001057375">
    <property type="component" value="Unassembled WGS sequence"/>
</dbReference>
<feature type="domain" description="Protein kinase" evidence="1">
    <location>
        <begin position="33"/>
        <end position="266"/>
    </location>
</feature>
<evidence type="ECO:0000259" key="1">
    <source>
        <dbReference type="PROSITE" id="PS50011"/>
    </source>
</evidence>
<dbReference type="SUPFAM" id="SSF56112">
    <property type="entry name" value="Protein kinase-like (PK-like)"/>
    <property type="match status" value="1"/>
</dbReference>
<proteinExistence type="predicted"/>
<dbReference type="EMBL" id="BQXS01012558">
    <property type="protein sequence ID" value="GKT25003.1"/>
    <property type="molecule type" value="Genomic_DNA"/>
</dbReference>
<comment type="caution">
    <text evidence="2">The sequence shown here is derived from an EMBL/GenBank/DDBJ whole genome shotgun (WGS) entry which is preliminary data.</text>
</comment>
<keyword evidence="3" id="KW-1185">Reference proteome</keyword>
<feature type="non-terminal residue" evidence="2">
    <location>
        <position position="266"/>
    </location>
</feature>
<dbReference type="PROSITE" id="PS50011">
    <property type="entry name" value="PROTEIN_KINASE_DOM"/>
    <property type="match status" value="1"/>
</dbReference>
<reference evidence="2" key="1">
    <citation type="submission" date="2022-03" db="EMBL/GenBank/DDBJ databases">
        <title>Draft genome sequence of Aduncisulcus paluster, a free-living microaerophilic Fornicata.</title>
        <authorList>
            <person name="Yuyama I."/>
            <person name="Kume K."/>
            <person name="Tamura T."/>
            <person name="Inagaki Y."/>
            <person name="Hashimoto T."/>
        </authorList>
    </citation>
    <scope>NUCLEOTIDE SEQUENCE</scope>
    <source>
        <strain evidence="2">NY0171</strain>
    </source>
</reference>